<dbReference type="EMBL" id="HBIM01001374">
    <property type="protein sequence ID" value="CAE0402965.1"/>
    <property type="molecule type" value="Transcribed_RNA"/>
</dbReference>
<accession>A0A7S3KZ21</accession>
<dbReference type="InterPro" id="IPR032675">
    <property type="entry name" value="LRR_dom_sf"/>
</dbReference>
<gene>
    <name evidence="2" type="ORF">ACOF00016_LOCUS1195</name>
</gene>
<organism evidence="2">
    <name type="scientific">Amphora coffeiformis</name>
    <dbReference type="NCBI Taxonomy" id="265554"/>
    <lineage>
        <taxon>Eukaryota</taxon>
        <taxon>Sar</taxon>
        <taxon>Stramenopiles</taxon>
        <taxon>Ochrophyta</taxon>
        <taxon>Bacillariophyta</taxon>
        <taxon>Bacillariophyceae</taxon>
        <taxon>Bacillariophycidae</taxon>
        <taxon>Thalassiophysales</taxon>
        <taxon>Catenulaceae</taxon>
        <taxon>Amphora</taxon>
    </lineage>
</organism>
<feature type="region of interest" description="Disordered" evidence="1">
    <location>
        <begin position="1"/>
        <end position="21"/>
    </location>
</feature>
<dbReference type="SUPFAM" id="SSF52047">
    <property type="entry name" value="RNI-like"/>
    <property type="match status" value="1"/>
</dbReference>
<reference evidence="2" key="1">
    <citation type="submission" date="2021-01" db="EMBL/GenBank/DDBJ databases">
        <authorList>
            <person name="Corre E."/>
            <person name="Pelletier E."/>
            <person name="Niang G."/>
            <person name="Scheremetjew M."/>
            <person name="Finn R."/>
            <person name="Kale V."/>
            <person name="Holt S."/>
            <person name="Cochrane G."/>
            <person name="Meng A."/>
            <person name="Brown T."/>
            <person name="Cohen L."/>
        </authorList>
    </citation>
    <scope>NUCLEOTIDE SEQUENCE</scope>
    <source>
        <strain evidence="2">CCMP127</strain>
    </source>
</reference>
<evidence type="ECO:0000313" key="2">
    <source>
        <dbReference type="EMBL" id="CAE0402965.1"/>
    </source>
</evidence>
<dbReference type="Gene3D" id="3.80.10.10">
    <property type="entry name" value="Ribonuclease Inhibitor"/>
    <property type="match status" value="1"/>
</dbReference>
<dbReference type="AlphaFoldDB" id="A0A7S3KZ21"/>
<proteinExistence type="predicted"/>
<name>A0A7S3KZ21_9STRA</name>
<evidence type="ECO:0000256" key="1">
    <source>
        <dbReference type="SAM" id="MobiDB-lite"/>
    </source>
</evidence>
<sequence length="536" mass="59628">MMPASHIRPQHPPVPNNPLAGVVQAEVGGDASSQASTTTVSPAVQDAIDRIDLIPYAAEDLEGISPRVEPEVELVSFSIVDAGPLRQVDADAIAARLRSDHEPPVELFRIEQSDLPGFSICQTIWDALPNASALKVFGATSCNFYEEETVCNLFEKLSQCEAIQDVYFRDVGQWLPESTAQLSRSIARFLRRKSDTLRLLSLACNEHVEIDLDLEQGLRSMQHRQNLQHFNMWMNALGDDRICPIVNVLALPGWKLRSVDLAENNLTAAMLPSISNLMNSCRHTLRLLRLSDNPRLLAPGEAKPTDIKDFLQTFRQCHAMHSFSIDQCGVDGPLALGVFESCVTHGNSQFHVPLRQICMQNNPSIGQDCWRRIIRDVIPRMATLKLLFVSDFEYEADMRMSFSKNMVLEWVEPAWFTSRSGLDRAVNDILARNRLRNRRYRQVQHLLQGPVALGAQTAAVRRLIRDGDAGKAGLFMILSRLAETSHTRSCYAGSTCVDQGAGDANGEGVASTVVKVGVEDTMLEARPPKRRRQIAP</sequence>
<protein>
    <submittedName>
        <fullName evidence="2">Uncharacterized protein</fullName>
    </submittedName>
</protein>